<keyword evidence="3" id="KW-1185">Reference proteome</keyword>
<gene>
    <name evidence="2" type="ORF">BD410DRAFT_791162</name>
</gene>
<name>A0A4Y7PZ90_9AGAM</name>
<dbReference type="EMBL" id="ML170189">
    <property type="protein sequence ID" value="TDL20356.1"/>
    <property type="molecule type" value="Genomic_DNA"/>
</dbReference>
<proteinExistence type="predicted"/>
<evidence type="ECO:0000313" key="2">
    <source>
        <dbReference type="EMBL" id="TDL20356.1"/>
    </source>
</evidence>
<dbReference type="AlphaFoldDB" id="A0A4Y7PZ90"/>
<evidence type="ECO:0000256" key="1">
    <source>
        <dbReference type="SAM" id="MobiDB-lite"/>
    </source>
</evidence>
<feature type="compositionally biased region" description="Acidic residues" evidence="1">
    <location>
        <begin position="1"/>
        <end position="22"/>
    </location>
</feature>
<feature type="region of interest" description="Disordered" evidence="1">
    <location>
        <begin position="1"/>
        <end position="57"/>
    </location>
</feature>
<evidence type="ECO:0000313" key="3">
    <source>
        <dbReference type="Proteomes" id="UP000294933"/>
    </source>
</evidence>
<organism evidence="2 3">
    <name type="scientific">Rickenella mellea</name>
    <dbReference type="NCBI Taxonomy" id="50990"/>
    <lineage>
        <taxon>Eukaryota</taxon>
        <taxon>Fungi</taxon>
        <taxon>Dikarya</taxon>
        <taxon>Basidiomycota</taxon>
        <taxon>Agaricomycotina</taxon>
        <taxon>Agaricomycetes</taxon>
        <taxon>Hymenochaetales</taxon>
        <taxon>Rickenellaceae</taxon>
        <taxon>Rickenella</taxon>
    </lineage>
</organism>
<accession>A0A4Y7PZ90</accession>
<reference evidence="2 3" key="1">
    <citation type="submission" date="2018-06" db="EMBL/GenBank/DDBJ databases">
        <title>A transcriptomic atlas of mushroom development highlights an independent origin of complex multicellularity.</title>
        <authorList>
            <consortium name="DOE Joint Genome Institute"/>
            <person name="Krizsan K."/>
            <person name="Almasi E."/>
            <person name="Merenyi Z."/>
            <person name="Sahu N."/>
            <person name="Viragh M."/>
            <person name="Koszo T."/>
            <person name="Mondo S."/>
            <person name="Kiss B."/>
            <person name="Balint B."/>
            <person name="Kues U."/>
            <person name="Barry K."/>
            <person name="Hegedus J.C."/>
            <person name="Henrissat B."/>
            <person name="Johnson J."/>
            <person name="Lipzen A."/>
            <person name="Ohm R."/>
            <person name="Nagy I."/>
            <person name="Pangilinan J."/>
            <person name="Yan J."/>
            <person name="Xiong Y."/>
            <person name="Grigoriev I.V."/>
            <person name="Hibbett D.S."/>
            <person name="Nagy L.G."/>
        </authorList>
    </citation>
    <scope>NUCLEOTIDE SEQUENCE [LARGE SCALE GENOMIC DNA]</scope>
    <source>
        <strain evidence="2 3">SZMC22713</strain>
    </source>
</reference>
<dbReference type="VEuPathDB" id="FungiDB:BD410DRAFT_791162"/>
<protein>
    <submittedName>
        <fullName evidence="2">Uncharacterized protein</fullName>
    </submittedName>
</protein>
<dbReference type="Proteomes" id="UP000294933">
    <property type="component" value="Unassembled WGS sequence"/>
</dbReference>
<sequence>MCRLDDWDDDDDEEDDDADADDDAHLRKEKRKNKFREGGCHGSDLHTPSYPSTCVVR</sequence>